<dbReference type="InterPro" id="IPR036517">
    <property type="entry name" value="FF_domain_sf"/>
</dbReference>
<dbReference type="InterPro" id="IPR002713">
    <property type="entry name" value="FF_domain"/>
</dbReference>
<dbReference type="PROSITE" id="PS51676">
    <property type="entry name" value="FF"/>
    <property type="match status" value="2"/>
</dbReference>
<dbReference type="InterPro" id="IPR039726">
    <property type="entry name" value="Prp40-like"/>
</dbReference>
<feature type="domain" description="FF" evidence="2">
    <location>
        <begin position="463"/>
        <end position="517"/>
    </location>
</feature>
<reference evidence="3 4" key="2">
    <citation type="journal article" date="2017" name="Genome Biol.">
        <title>New reference genome sequences of hot pepper reveal the massive evolution of plant disease-resistance genes by retroduplication.</title>
        <authorList>
            <person name="Kim S."/>
            <person name="Park J."/>
            <person name="Yeom S.I."/>
            <person name="Kim Y.M."/>
            <person name="Seo E."/>
            <person name="Kim K.T."/>
            <person name="Kim M.S."/>
            <person name="Lee J.M."/>
            <person name="Cheong K."/>
            <person name="Shin H.S."/>
            <person name="Kim S.B."/>
            <person name="Han K."/>
            <person name="Lee J."/>
            <person name="Park M."/>
            <person name="Lee H.A."/>
            <person name="Lee H.Y."/>
            <person name="Lee Y."/>
            <person name="Oh S."/>
            <person name="Lee J.H."/>
            <person name="Choi E."/>
            <person name="Choi E."/>
            <person name="Lee S.E."/>
            <person name="Jeon J."/>
            <person name="Kim H."/>
            <person name="Choi G."/>
            <person name="Song H."/>
            <person name="Lee J."/>
            <person name="Lee S.C."/>
            <person name="Kwon J.K."/>
            <person name="Lee H.Y."/>
            <person name="Koo N."/>
            <person name="Hong Y."/>
            <person name="Kim R.W."/>
            <person name="Kang W.H."/>
            <person name="Huh J.H."/>
            <person name="Kang B.C."/>
            <person name="Yang T.J."/>
            <person name="Lee Y.H."/>
            <person name="Bennetzen J.L."/>
            <person name="Choi D."/>
        </authorList>
    </citation>
    <scope>NUCLEOTIDE SEQUENCE [LARGE SCALE GENOMIC DNA]</scope>
    <source>
        <strain evidence="4">cv. CM334</strain>
    </source>
</reference>
<reference evidence="3 4" key="1">
    <citation type="journal article" date="2014" name="Nat. Genet.">
        <title>Genome sequence of the hot pepper provides insights into the evolution of pungency in Capsicum species.</title>
        <authorList>
            <person name="Kim S."/>
            <person name="Park M."/>
            <person name="Yeom S.I."/>
            <person name="Kim Y.M."/>
            <person name="Lee J.M."/>
            <person name="Lee H.A."/>
            <person name="Seo E."/>
            <person name="Choi J."/>
            <person name="Cheong K."/>
            <person name="Kim K.T."/>
            <person name="Jung K."/>
            <person name="Lee G.W."/>
            <person name="Oh S.K."/>
            <person name="Bae C."/>
            <person name="Kim S.B."/>
            <person name="Lee H.Y."/>
            <person name="Kim S.Y."/>
            <person name="Kim M.S."/>
            <person name="Kang B.C."/>
            <person name="Jo Y.D."/>
            <person name="Yang H.B."/>
            <person name="Jeong H.J."/>
            <person name="Kang W.H."/>
            <person name="Kwon J.K."/>
            <person name="Shin C."/>
            <person name="Lim J.Y."/>
            <person name="Park J.H."/>
            <person name="Huh J.H."/>
            <person name="Kim J.S."/>
            <person name="Kim B.D."/>
            <person name="Cohen O."/>
            <person name="Paran I."/>
            <person name="Suh M.C."/>
            <person name="Lee S.B."/>
            <person name="Kim Y.K."/>
            <person name="Shin Y."/>
            <person name="Noh S.J."/>
            <person name="Park J."/>
            <person name="Seo Y.S."/>
            <person name="Kwon S.Y."/>
            <person name="Kim H.A."/>
            <person name="Park J.M."/>
            <person name="Kim H.J."/>
            <person name="Choi S.B."/>
            <person name="Bosland P.W."/>
            <person name="Reeves G."/>
            <person name="Jo S.H."/>
            <person name="Lee B.W."/>
            <person name="Cho H.T."/>
            <person name="Choi H.S."/>
            <person name="Lee M.S."/>
            <person name="Yu Y."/>
            <person name="Do Choi Y."/>
            <person name="Park B.S."/>
            <person name="van Deynze A."/>
            <person name="Ashrafi H."/>
            <person name="Hill T."/>
            <person name="Kim W.T."/>
            <person name="Pai H.S."/>
            <person name="Ahn H.K."/>
            <person name="Yeam I."/>
            <person name="Giovannoni J.J."/>
            <person name="Rose J.K."/>
            <person name="Sorensen I."/>
            <person name="Lee S.J."/>
            <person name="Kim R.W."/>
            <person name="Choi I.Y."/>
            <person name="Choi B.S."/>
            <person name="Lim J.S."/>
            <person name="Lee Y.H."/>
            <person name="Choi D."/>
        </authorList>
    </citation>
    <scope>NUCLEOTIDE SEQUENCE [LARGE SCALE GENOMIC DNA]</scope>
    <source>
        <strain evidence="4">cv. CM334</strain>
    </source>
</reference>
<dbReference type="Pfam" id="PF25432">
    <property type="entry name" value="FF_PRPF40A"/>
    <property type="match status" value="1"/>
</dbReference>
<dbReference type="AlphaFoldDB" id="A0A2G2YYZ6"/>
<dbReference type="Gramene" id="PHT74953">
    <property type="protein sequence ID" value="PHT74953"/>
    <property type="gene ID" value="T459_22230"/>
</dbReference>
<dbReference type="STRING" id="4072.A0A2G2YYZ6"/>
<dbReference type="Proteomes" id="UP000222542">
    <property type="component" value="Unassembled WGS sequence"/>
</dbReference>
<feature type="coiled-coil region" evidence="1">
    <location>
        <begin position="501"/>
        <end position="531"/>
    </location>
</feature>
<dbReference type="GO" id="GO:0071004">
    <property type="term" value="C:U2-type prespliceosome"/>
    <property type="evidence" value="ECO:0000318"/>
    <property type="project" value="GO_Central"/>
</dbReference>
<keyword evidence="4" id="KW-1185">Reference proteome</keyword>
<dbReference type="GO" id="GO:0005685">
    <property type="term" value="C:U1 snRNP"/>
    <property type="evidence" value="ECO:0000318"/>
    <property type="project" value="GO_Central"/>
</dbReference>
<evidence type="ECO:0000313" key="3">
    <source>
        <dbReference type="EMBL" id="PHT74953.1"/>
    </source>
</evidence>
<evidence type="ECO:0000313" key="4">
    <source>
        <dbReference type="Proteomes" id="UP000222542"/>
    </source>
</evidence>
<dbReference type="SUPFAM" id="SSF81698">
    <property type="entry name" value="FF domain"/>
    <property type="match status" value="1"/>
</dbReference>
<organism evidence="3 4">
    <name type="scientific">Capsicum annuum</name>
    <name type="common">Capsicum pepper</name>
    <dbReference type="NCBI Taxonomy" id="4072"/>
    <lineage>
        <taxon>Eukaryota</taxon>
        <taxon>Viridiplantae</taxon>
        <taxon>Streptophyta</taxon>
        <taxon>Embryophyta</taxon>
        <taxon>Tracheophyta</taxon>
        <taxon>Spermatophyta</taxon>
        <taxon>Magnoliopsida</taxon>
        <taxon>eudicotyledons</taxon>
        <taxon>Gunneridae</taxon>
        <taxon>Pentapetalae</taxon>
        <taxon>asterids</taxon>
        <taxon>lamiids</taxon>
        <taxon>Solanales</taxon>
        <taxon>Solanaceae</taxon>
        <taxon>Solanoideae</taxon>
        <taxon>Capsiceae</taxon>
        <taxon>Capsicum</taxon>
    </lineage>
</organism>
<feature type="domain" description="FF" evidence="2">
    <location>
        <begin position="530"/>
        <end position="578"/>
    </location>
</feature>
<dbReference type="PANTHER" id="PTHR11864">
    <property type="entry name" value="PRE-MRNA-PROCESSING PROTEIN PRP40"/>
    <property type="match status" value="1"/>
</dbReference>
<dbReference type="PANTHER" id="PTHR11864:SF0">
    <property type="entry name" value="PRP40 PRE-MRNA PROCESSING FACTOR 40 HOMOLOG A (YEAST)"/>
    <property type="match status" value="1"/>
</dbReference>
<proteinExistence type="predicted"/>
<dbReference type="SMART" id="SM00441">
    <property type="entry name" value="FF"/>
    <property type="match status" value="1"/>
</dbReference>
<sequence length="578" mass="63103">MILAIGSGGGGCDVKLVNVSSWSCDGGMVVSIDTVASVADGGGRGGDAGDSGVVVLVLIDELVGSRGRLVGVDGGGVGGRGIYGSIWYLDDKSQIKDSVRMAEIGLTSAWTLDDFKVAIAKYISSPPMSDTNLKVKLWLSIVLHKMSGLSAKALVVLPCYVSLEIGQFVIAKLATHRAREKEEKEAKKRKRLADEFYELLHASKFQPMLLAQQAQPYGSGSSQQFLPLGHANVAMSQPSQIQFPQPMQQVTSRPVVGMHSPWEDLLWLLSIGFRCSIHILRKYILLSSLTAGITTTRLMLDEFKLACEKDTISHASDFGSISVVKTSSPGADGSLVSAYGAKSSPIVVSPAANLPTIVASESSSLYGKVSSLMIETVETKNSSEPTSPAVANSEKIGIAVTLEILSRHRFETTTAQDAVVYGDGFSSENRENVKKDAAITEIGGATPSDEKTVELEPLVYESKAEAKSAFKTLLESANIGSDCTWDQAISIFEHDERFKAVERAKDREDLFEDYVEELEKKEHQKALEEQKRNRVEYLEFLKSCDFIKASSQWQKVQDRLETDERRSRLEKIDRLEIF</sequence>
<gene>
    <name evidence="3" type="ORF">T459_22230</name>
</gene>
<evidence type="ECO:0000256" key="1">
    <source>
        <dbReference type="SAM" id="Coils"/>
    </source>
</evidence>
<name>A0A2G2YYZ6_CAPAN</name>
<evidence type="ECO:0000259" key="2">
    <source>
        <dbReference type="PROSITE" id="PS51676"/>
    </source>
</evidence>
<dbReference type="GO" id="GO:0000398">
    <property type="term" value="P:mRNA splicing, via spliceosome"/>
    <property type="evidence" value="ECO:0000318"/>
    <property type="project" value="GO_Central"/>
</dbReference>
<protein>
    <recommendedName>
        <fullName evidence="2">FF domain-containing protein</fullName>
    </recommendedName>
</protein>
<comment type="caution">
    <text evidence="3">The sequence shown here is derived from an EMBL/GenBank/DDBJ whole genome shotgun (WGS) entry which is preliminary data.</text>
</comment>
<accession>A0A2G2YYZ6</accession>
<dbReference type="Pfam" id="PF01846">
    <property type="entry name" value="FF"/>
    <property type="match status" value="1"/>
</dbReference>
<dbReference type="Gene3D" id="1.10.10.440">
    <property type="entry name" value="FF domain"/>
    <property type="match status" value="1"/>
</dbReference>
<dbReference type="EMBL" id="AYRZ02000008">
    <property type="protein sequence ID" value="PHT74953.1"/>
    <property type="molecule type" value="Genomic_DNA"/>
</dbReference>
<keyword evidence="1" id="KW-0175">Coiled coil</keyword>
<dbReference type="GO" id="GO:0003723">
    <property type="term" value="F:RNA binding"/>
    <property type="evidence" value="ECO:0000318"/>
    <property type="project" value="GO_Central"/>
</dbReference>
<dbReference type="GO" id="GO:0045292">
    <property type="term" value="P:mRNA cis splicing, via spliceosome"/>
    <property type="evidence" value="ECO:0007669"/>
    <property type="project" value="InterPro"/>
</dbReference>